<name>A0A1J8QH66_9AGAM</name>
<keyword evidence="2" id="KW-1185">Reference proteome</keyword>
<evidence type="ECO:0000313" key="2">
    <source>
        <dbReference type="Proteomes" id="UP000183567"/>
    </source>
</evidence>
<dbReference type="STRING" id="180088.A0A1J8QH66"/>
<proteinExistence type="predicted"/>
<organism evidence="1 2">
    <name type="scientific">Rhizopogon vesiculosus</name>
    <dbReference type="NCBI Taxonomy" id="180088"/>
    <lineage>
        <taxon>Eukaryota</taxon>
        <taxon>Fungi</taxon>
        <taxon>Dikarya</taxon>
        <taxon>Basidiomycota</taxon>
        <taxon>Agaricomycotina</taxon>
        <taxon>Agaricomycetes</taxon>
        <taxon>Agaricomycetidae</taxon>
        <taxon>Boletales</taxon>
        <taxon>Suillineae</taxon>
        <taxon>Rhizopogonaceae</taxon>
        <taxon>Rhizopogon</taxon>
    </lineage>
</organism>
<dbReference type="EMBL" id="LVVM01006203">
    <property type="protein sequence ID" value="OJA08746.1"/>
    <property type="molecule type" value="Genomic_DNA"/>
</dbReference>
<sequence>MKEPKVVRKSLGMMLDSYNACDDRSRILEGYSLYGIQSRFLYNGLTCRCEGNISSPETCLDDAPQVQEDVTSRSMKSNEKSYVVSVLTPQLEAVDVGAEEADLSTKQWEDLTSSNSLADVSQ</sequence>
<dbReference type="Proteomes" id="UP000183567">
    <property type="component" value="Unassembled WGS sequence"/>
</dbReference>
<dbReference type="AlphaFoldDB" id="A0A1J8QH66"/>
<reference evidence="1 2" key="1">
    <citation type="submission" date="2016-03" db="EMBL/GenBank/DDBJ databases">
        <title>Comparative genomics of the ectomycorrhizal sister species Rhizopogon vinicolor and Rhizopogon vesiculosus (Basidiomycota: Boletales) reveals a divergence of the mating type B locus.</title>
        <authorList>
            <person name="Mujic A.B."/>
            <person name="Kuo A."/>
            <person name="Tritt A."/>
            <person name="Lipzen A."/>
            <person name="Chen C."/>
            <person name="Johnson J."/>
            <person name="Sharma A."/>
            <person name="Barry K."/>
            <person name="Grigoriev I.V."/>
            <person name="Spatafora J.W."/>
        </authorList>
    </citation>
    <scope>NUCLEOTIDE SEQUENCE [LARGE SCALE GENOMIC DNA]</scope>
    <source>
        <strain evidence="1 2">AM-OR11-056</strain>
    </source>
</reference>
<comment type="caution">
    <text evidence="1">The sequence shown here is derived from an EMBL/GenBank/DDBJ whole genome shotgun (WGS) entry which is preliminary data.</text>
</comment>
<gene>
    <name evidence="1" type="ORF">AZE42_06093</name>
</gene>
<accession>A0A1J8QH66</accession>
<protein>
    <submittedName>
        <fullName evidence="1">Uncharacterized protein</fullName>
    </submittedName>
</protein>
<evidence type="ECO:0000313" key="1">
    <source>
        <dbReference type="EMBL" id="OJA08746.1"/>
    </source>
</evidence>